<dbReference type="EMBL" id="VSRR010000725">
    <property type="protein sequence ID" value="MPC18962.1"/>
    <property type="molecule type" value="Genomic_DNA"/>
</dbReference>
<comment type="caution">
    <text evidence="2">The sequence shown here is derived from an EMBL/GenBank/DDBJ whole genome shotgun (WGS) entry which is preliminary data.</text>
</comment>
<name>A0A5B7DC30_PORTR</name>
<protein>
    <submittedName>
        <fullName evidence="2">Uncharacterized protein</fullName>
    </submittedName>
</protein>
<reference evidence="2 3" key="1">
    <citation type="submission" date="2019-05" db="EMBL/GenBank/DDBJ databases">
        <title>Another draft genome of Portunus trituberculatus and its Hox gene families provides insights of decapod evolution.</title>
        <authorList>
            <person name="Jeong J.-H."/>
            <person name="Song I."/>
            <person name="Kim S."/>
            <person name="Choi T."/>
            <person name="Kim D."/>
            <person name="Ryu S."/>
            <person name="Kim W."/>
        </authorList>
    </citation>
    <scope>NUCLEOTIDE SEQUENCE [LARGE SCALE GENOMIC DNA]</scope>
    <source>
        <tissue evidence="2">Muscle</tissue>
    </source>
</reference>
<accession>A0A5B7DC30</accession>
<dbReference type="Proteomes" id="UP000324222">
    <property type="component" value="Unassembled WGS sequence"/>
</dbReference>
<evidence type="ECO:0000256" key="1">
    <source>
        <dbReference type="SAM" id="MobiDB-lite"/>
    </source>
</evidence>
<organism evidence="2 3">
    <name type="scientific">Portunus trituberculatus</name>
    <name type="common">Swimming crab</name>
    <name type="synonym">Neptunus trituberculatus</name>
    <dbReference type="NCBI Taxonomy" id="210409"/>
    <lineage>
        <taxon>Eukaryota</taxon>
        <taxon>Metazoa</taxon>
        <taxon>Ecdysozoa</taxon>
        <taxon>Arthropoda</taxon>
        <taxon>Crustacea</taxon>
        <taxon>Multicrustacea</taxon>
        <taxon>Malacostraca</taxon>
        <taxon>Eumalacostraca</taxon>
        <taxon>Eucarida</taxon>
        <taxon>Decapoda</taxon>
        <taxon>Pleocyemata</taxon>
        <taxon>Brachyura</taxon>
        <taxon>Eubrachyura</taxon>
        <taxon>Portunoidea</taxon>
        <taxon>Portunidae</taxon>
        <taxon>Portuninae</taxon>
        <taxon>Portunus</taxon>
    </lineage>
</organism>
<sequence length="71" mass="7520">MEGRWGGGAGVEGRRGSSGIREGGTIWHNTTVHEDRLPALTCLFLPAVPCHSLRPPLTPSCPLTTSARVTP</sequence>
<feature type="compositionally biased region" description="Gly residues" evidence="1">
    <location>
        <begin position="1"/>
        <end position="11"/>
    </location>
</feature>
<gene>
    <name evidence="2" type="ORF">E2C01_011862</name>
</gene>
<feature type="region of interest" description="Disordered" evidence="1">
    <location>
        <begin position="1"/>
        <end position="23"/>
    </location>
</feature>
<keyword evidence="3" id="KW-1185">Reference proteome</keyword>
<evidence type="ECO:0000313" key="3">
    <source>
        <dbReference type="Proteomes" id="UP000324222"/>
    </source>
</evidence>
<evidence type="ECO:0000313" key="2">
    <source>
        <dbReference type="EMBL" id="MPC18962.1"/>
    </source>
</evidence>
<dbReference type="AlphaFoldDB" id="A0A5B7DC30"/>
<proteinExistence type="predicted"/>